<dbReference type="PANTHER" id="PTHR38694:SF1">
    <property type="entry name" value="PEROXIN DOMAIN-CONTAINING PROTEIN"/>
    <property type="match status" value="1"/>
</dbReference>
<keyword evidence="2" id="KW-0812">Transmembrane</keyword>
<evidence type="ECO:0000313" key="4">
    <source>
        <dbReference type="Proteomes" id="UP000294847"/>
    </source>
</evidence>
<keyword evidence="2" id="KW-0472">Membrane</keyword>
<evidence type="ECO:0000313" key="3">
    <source>
        <dbReference type="EMBL" id="QBZ63081.1"/>
    </source>
</evidence>
<dbReference type="AlphaFoldDB" id="A0A4P7NLL6"/>
<name>A0A4P7NLL6_PYROR</name>
<feature type="region of interest" description="Disordered" evidence="1">
    <location>
        <begin position="287"/>
        <end position="337"/>
    </location>
</feature>
<dbReference type="EMBL" id="CP034208">
    <property type="protein sequence ID" value="QBZ63081.1"/>
    <property type="molecule type" value="Genomic_DNA"/>
</dbReference>
<keyword evidence="2" id="KW-1133">Transmembrane helix</keyword>
<gene>
    <name evidence="3" type="ORF">PoMZ_11974</name>
</gene>
<dbReference type="PANTHER" id="PTHR38694">
    <property type="entry name" value="CONSERVED EXPRESSED PROTEIN"/>
    <property type="match status" value="1"/>
</dbReference>
<feature type="region of interest" description="Disordered" evidence="1">
    <location>
        <begin position="1"/>
        <end position="58"/>
    </location>
</feature>
<feature type="region of interest" description="Disordered" evidence="1">
    <location>
        <begin position="238"/>
        <end position="270"/>
    </location>
</feature>
<feature type="transmembrane region" description="Helical" evidence="2">
    <location>
        <begin position="195"/>
        <end position="220"/>
    </location>
</feature>
<evidence type="ECO:0000256" key="1">
    <source>
        <dbReference type="SAM" id="MobiDB-lite"/>
    </source>
</evidence>
<accession>A0A4P7NLL6</accession>
<reference evidence="3 4" key="1">
    <citation type="journal article" date="2019" name="Mol. Biol. Evol.">
        <title>Blast fungal genomes show frequent chromosomal changes, gene gains and losses, and effector gene turnover.</title>
        <authorList>
            <person name="Gomez Luciano L.B."/>
            <person name="Jason Tsai I."/>
            <person name="Chuma I."/>
            <person name="Tosa Y."/>
            <person name="Chen Y.H."/>
            <person name="Li J.Y."/>
            <person name="Li M.Y."/>
            <person name="Jade Lu M.Y."/>
            <person name="Nakayashiki H."/>
            <person name="Li W.H."/>
        </authorList>
    </citation>
    <scope>NUCLEOTIDE SEQUENCE [LARGE SCALE GENOMIC DNA]</scope>
    <source>
        <strain evidence="3">MZ5-1-6</strain>
    </source>
</reference>
<protein>
    <submittedName>
        <fullName evidence="3">Uncharacterized protein</fullName>
    </submittedName>
</protein>
<dbReference type="Proteomes" id="UP000294847">
    <property type="component" value="Chromosome 5"/>
</dbReference>
<proteinExistence type="predicted"/>
<feature type="region of interest" description="Disordered" evidence="1">
    <location>
        <begin position="468"/>
        <end position="489"/>
    </location>
</feature>
<dbReference type="Pfam" id="PF11696">
    <property type="entry name" value="DUF3292"/>
    <property type="match status" value="1"/>
</dbReference>
<feature type="compositionally biased region" description="Basic and acidic residues" evidence="1">
    <location>
        <begin position="321"/>
        <end position="337"/>
    </location>
</feature>
<sequence length="714" mass="77170">MDAGTNPSARAGEMPASADANPAAGDQEQGTGIVDLLPIPDNIQPVTDPTRKETSNTLEGDVTLSHALASTDKDNHSTNGVLELNHGRTEAADLGWHEKKQNIAEPLIGGLSNEELWILVRRFNKQMYHVKASPYPVAGNLDLNFAEEEEFSPDKLRAKLERLYTTVIVGMLATVKHVARLRSWRESRRTACFCAAYVFAWTFDCLVFLLSATLLTLIVYAPSRAFLFPPAPMSLVSSKHGGVQKPKSGVLGSHDSVTGAPENHKGEAVEQEASNFVNGMTSVALSSAVGKHPQDDADGEDGALDSAGGPDPTTIAVGTADAREKAQGKDTDASKDKTKVPMETAMWTKMRPIMHAITEVTDTWERFANALSPTRPFPQEVARLRLGTLVLPVVAASLLVSSYVFVKAITAGIGFVFFGEPIITRGLNWLNRAVPNWQKLLELRNTALKGVPTNAQLTITLLRIGENNKAPVPPPPRITDGPPDQPAHVTDEHLRATGAEPPLNATAEELDEAMAHNPRTKYETDGTDIEASKSSKHGKVGSKIMGLFKGTSKGGVKTAIGTDTMRAKVLGSHPAKERLGVVPPKKGEMDIKTGPVEFKARHEGRKGRIYISATPALVGFSTKEGDSDDGHKASEDVVHPEWSVAVSEIAELRKFGGYGWKAKLIVGWSLERKVEDGLEIITHSGKSFKVTACPLRDELFNRLVAMGGQKWVAW</sequence>
<dbReference type="InterPro" id="IPR021709">
    <property type="entry name" value="DUF3292"/>
</dbReference>
<evidence type="ECO:0000256" key="2">
    <source>
        <dbReference type="SAM" id="Phobius"/>
    </source>
</evidence>
<organism evidence="3 4">
    <name type="scientific">Pyricularia oryzae</name>
    <name type="common">Rice blast fungus</name>
    <name type="synonym">Magnaporthe oryzae</name>
    <dbReference type="NCBI Taxonomy" id="318829"/>
    <lineage>
        <taxon>Eukaryota</taxon>
        <taxon>Fungi</taxon>
        <taxon>Dikarya</taxon>
        <taxon>Ascomycota</taxon>
        <taxon>Pezizomycotina</taxon>
        <taxon>Sordariomycetes</taxon>
        <taxon>Sordariomycetidae</taxon>
        <taxon>Magnaporthales</taxon>
        <taxon>Pyriculariaceae</taxon>
        <taxon>Pyricularia</taxon>
    </lineage>
</organism>